<gene>
    <name evidence="6" type="ORF">YBN1229_v1_1157</name>
</gene>
<keyword evidence="7" id="KW-1185">Reference proteome</keyword>
<evidence type="ECO:0000313" key="7">
    <source>
        <dbReference type="Proteomes" id="UP000033187"/>
    </source>
</evidence>
<evidence type="ECO:0000259" key="5">
    <source>
        <dbReference type="SMART" id="SM00822"/>
    </source>
</evidence>
<dbReference type="InterPro" id="IPR057326">
    <property type="entry name" value="KR_dom"/>
</dbReference>
<dbReference type="GO" id="GO:0016491">
    <property type="term" value="F:oxidoreductase activity"/>
    <property type="evidence" value="ECO:0007669"/>
    <property type="project" value="UniProtKB-KW"/>
</dbReference>
<name>A0A0D6JCL4_9HYPH</name>
<accession>A0A0D6JCL4</accession>
<evidence type="ECO:0000256" key="1">
    <source>
        <dbReference type="ARBA" id="ARBA00006484"/>
    </source>
</evidence>
<evidence type="ECO:0000256" key="4">
    <source>
        <dbReference type="SAM" id="Phobius"/>
    </source>
</evidence>
<feature type="transmembrane region" description="Helical" evidence="4">
    <location>
        <begin position="262"/>
        <end position="284"/>
    </location>
</feature>
<dbReference type="GO" id="GO:0016020">
    <property type="term" value="C:membrane"/>
    <property type="evidence" value="ECO:0007669"/>
    <property type="project" value="TreeGrafter"/>
</dbReference>
<protein>
    <submittedName>
        <fullName evidence="6">Short-chain dehydrogenase</fullName>
    </submittedName>
</protein>
<dbReference type="AlphaFoldDB" id="A0A0D6JCL4"/>
<dbReference type="PRINTS" id="PR00081">
    <property type="entry name" value="GDHRDH"/>
</dbReference>
<dbReference type="SUPFAM" id="SSF51735">
    <property type="entry name" value="NAD(P)-binding Rossmann-fold domains"/>
    <property type="match status" value="1"/>
</dbReference>
<dbReference type="PRINTS" id="PR00080">
    <property type="entry name" value="SDRFAMILY"/>
</dbReference>
<sequence length="300" mass="31437">MRLPGIVDVRLAHRARVSLEAVAAVRGLTPAVVITGGSKGIGLALAKRFAKTGKPVAIVARGAEALSLAVDEIAAATGQRPLAIPLDITVEDSGAQIDKALLAADLYLDILVNCAGMGLSGRFAEQETADIERLIALNISTLTRLTHHAVGSMSPRGRGGIINVASFAGFVPGPYQAMYYASKAFVISLSQSLAQEEAGTGVRITAVAPGPVDTDFHADMGAENALYRRLPMSMSADAVAASIYRGYSMGHRLIVPGLLNRALAAVIGVFPYPVIAPVMSWLLWPGERDVESPTDKPDSK</sequence>
<organism evidence="6 7">
    <name type="scientific">Candidatus Filomicrobium marinum</name>
    <dbReference type="NCBI Taxonomy" id="1608628"/>
    <lineage>
        <taxon>Bacteria</taxon>
        <taxon>Pseudomonadati</taxon>
        <taxon>Pseudomonadota</taxon>
        <taxon>Alphaproteobacteria</taxon>
        <taxon>Hyphomicrobiales</taxon>
        <taxon>Hyphomicrobiaceae</taxon>
        <taxon>Filomicrobium</taxon>
    </lineage>
</organism>
<dbReference type="Proteomes" id="UP000033187">
    <property type="component" value="Chromosome 1"/>
</dbReference>
<dbReference type="InterPro" id="IPR036291">
    <property type="entry name" value="NAD(P)-bd_dom_sf"/>
</dbReference>
<dbReference type="PANTHER" id="PTHR44196">
    <property type="entry name" value="DEHYDROGENASE/REDUCTASE SDR FAMILY MEMBER 7B"/>
    <property type="match status" value="1"/>
</dbReference>
<dbReference type="InterPro" id="IPR002347">
    <property type="entry name" value="SDR_fam"/>
</dbReference>
<dbReference type="EMBL" id="LN829119">
    <property type="protein sequence ID" value="CPR17225.1"/>
    <property type="molecule type" value="Genomic_DNA"/>
</dbReference>
<feature type="domain" description="Ketoreductase" evidence="5">
    <location>
        <begin position="30"/>
        <end position="215"/>
    </location>
</feature>
<keyword evidence="4" id="KW-0812">Transmembrane</keyword>
<reference evidence="7" key="1">
    <citation type="submission" date="2015-02" db="EMBL/GenBank/DDBJ databases">
        <authorList>
            <person name="Chooi Y.-H."/>
        </authorList>
    </citation>
    <scope>NUCLEOTIDE SEQUENCE [LARGE SCALE GENOMIC DNA]</scope>
    <source>
        <strain evidence="7">strain Y</strain>
    </source>
</reference>
<dbReference type="CDD" id="cd05233">
    <property type="entry name" value="SDR_c"/>
    <property type="match status" value="1"/>
</dbReference>
<proteinExistence type="inferred from homology"/>
<dbReference type="KEGG" id="fil:BN1229_v1_1158"/>
<evidence type="ECO:0000313" key="6">
    <source>
        <dbReference type="EMBL" id="CPR17225.1"/>
    </source>
</evidence>
<dbReference type="RefSeq" id="WP_052743721.1">
    <property type="nucleotide sequence ID" value="NZ_LN829118.1"/>
</dbReference>
<dbReference type="PANTHER" id="PTHR44196:SF2">
    <property type="entry name" value="SHORT-CHAIN DEHYDROGENASE-RELATED"/>
    <property type="match status" value="1"/>
</dbReference>
<dbReference type="Pfam" id="PF00106">
    <property type="entry name" value="adh_short"/>
    <property type="match status" value="1"/>
</dbReference>
<keyword evidence="4" id="KW-1133">Transmembrane helix</keyword>
<evidence type="ECO:0000256" key="3">
    <source>
        <dbReference type="RuleBase" id="RU000363"/>
    </source>
</evidence>
<evidence type="ECO:0000256" key="2">
    <source>
        <dbReference type="ARBA" id="ARBA00023002"/>
    </source>
</evidence>
<dbReference type="SMART" id="SM00822">
    <property type="entry name" value="PKS_KR"/>
    <property type="match status" value="1"/>
</dbReference>
<keyword evidence="4" id="KW-0472">Membrane</keyword>
<keyword evidence="2" id="KW-0560">Oxidoreductase</keyword>
<dbReference type="KEGG" id="fiy:BN1229_v1_1157"/>
<comment type="similarity">
    <text evidence="1 3">Belongs to the short-chain dehydrogenases/reductases (SDR) family.</text>
</comment>
<dbReference type="PIRSF" id="PIRSF000126">
    <property type="entry name" value="11-beta-HSD1"/>
    <property type="match status" value="1"/>
</dbReference>
<dbReference type="Gene3D" id="3.40.50.720">
    <property type="entry name" value="NAD(P)-binding Rossmann-like Domain"/>
    <property type="match status" value="1"/>
</dbReference>
<dbReference type="OrthoDB" id="9808814at2"/>